<dbReference type="GO" id="GO:0000976">
    <property type="term" value="F:transcription cis-regulatory region binding"/>
    <property type="evidence" value="ECO:0007669"/>
    <property type="project" value="TreeGrafter"/>
</dbReference>
<protein>
    <submittedName>
        <fullName evidence="6">TetR family transcriptional regulator</fullName>
    </submittedName>
</protein>
<evidence type="ECO:0000256" key="1">
    <source>
        <dbReference type="ARBA" id="ARBA00023015"/>
    </source>
</evidence>
<dbReference type="Gene3D" id="1.10.10.60">
    <property type="entry name" value="Homeodomain-like"/>
    <property type="match status" value="1"/>
</dbReference>
<dbReference type="Pfam" id="PF16859">
    <property type="entry name" value="TetR_C_11"/>
    <property type="match status" value="1"/>
</dbReference>
<evidence type="ECO:0000256" key="4">
    <source>
        <dbReference type="PROSITE-ProRule" id="PRU00335"/>
    </source>
</evidence>
<dbReference type="AlphaFoldDB" id="A0A562V1G2"/>
<dbReference type="RefSeq" id="WP_147138168.1">
    <property type="nucleotide sequence ID" value="NZ_BAABIJ010000002.1"/>
</dbReference>
<reference evidence="6 7" key="1">
    <citation type="journal article" date="2013" name="Stand. Genomic Sci.">
        <title>Genomic Encyclopedia of Type Strains, Phase I: The one thousand microbial genomes (KMG-I) project.</title>
        <authorList>
            <person name="Kyrpides N.C."/>
            <person name="Woyke T."/>
            <person name="Eisen J.A."/>
            <person name="Garrity G."/>
            <person name="Lilburn T.G."/>
            <person name="Beck B.J."/>
            <person name="Whitman W.B."/>
            <person name="Hugenholtz P."/>
            <person name="Klenk H.P."/>
        </authorList>
    </citation>
    <scope>NUCLEOTIDE SEQUENCE [LARGE SCALE GENOMIC DNA]</scope>
    <source>
        <strain evidence="6 7">DSM 45044</strain>
    </source>
</reference>
<dbReference type="Gene3D" id="1.10.357.10">
    <property type="entry name" value="Tetracycline Repressor, domain 2"/>
    <property type="match status" value="1"/>
</dbReference>
<dbReference type="SUPFAM" id="SSF46689">
    <property type="entry name" value="Homeodomain-like"/>
    <property type="match status" value="1"/>
</dbReference>
<dbReference type="PROSITE" id="PS50977">
    <property type="entry name" value="HTH_TETR_2"/>
    <property type="match status" value="1"/>
</dbReference>
<comment type="caution">
    <text evidence="6">The sequence shown here is derived from an EMBL/GenBank/DDBJ whole genome shotgun (WGS) entry which is preliminary data.</text>
</comment>
<dbReference type="InterPro" id="IPR036271">
    <property type="entry name" value="Tet_transcr_reg_TetR-rel_C_sf"/>
</dbReference>
<evidence type="ECO:0000256" key="2">
    <source>
        <dbReference type="ARBA" id="ARBA00023125"/>
    </source>
</evidence>
<gene>
    <name evidence="6" type="ORF">LX16_2412</name>
</gene>
<dbReference type="PANTHER" id="PTHR30055">
    <property type="entry name" value="HTH-TYPE TRANSCRIPTIONAL REGULATOR RUTR"/>
    <property type="match status" value="1"/>
</dbReference>
<dbReference type="InterPro" id="IPR001647">
    <property type="entry name" value="HTH_TetR"/>
</dbReference>
<dbReference type="GO" id="GO:0003700">
    <property type="term" value="F:DNA-binding transcription factor activity"/>
    <property type="evidence" value="ECO:0007669"/>
    <property type="project" value="TreeGrafter"/>
</dbReference>
<dbReference type="InterPro" id="IPR009057">
    <property type="entry name" value="Homeodomain-like_sf"/>
</dbReference>
<dbReference type="SUPFAM" id="SSF48498">
    <property type="entry name" value="Tetracyclin repressor-like, C-terminal domain"/>
    <property type="match status" value="1"/>
</dbReference>
<dbReference type="PANTHER" id="PTHR30055:SF148">
    <property type="entry name" value="TETR-FAMILY TRANSCRIPTIONAL REGULATOR"/>
    <property type="match status" value="1"/>
</dbReference>
<name>A0A562V1G2_9ACTN</name>
<feature type="DNA-binding region" description="H-T-H motif" evidence="4">
    <location>
        <begin position="35"/>
        <end position="54"/>
    </location>
</feature>
<dbReference type="InterPro" id="IPR050109">
    <property type="entry name" value="HTH-type_TetR-like_transc_reg"/>
</dbReference>
<dbReference type="Proteomes" id="UP000321617">
    <property type="component" value="Unassembled WGS sequence"/>
</dbReference>
<evidence type="ECO:0000313" key="7">
    <source>
        <dbReference type="Proteomes" id="UP000321617"/>
    </source>
</evidence>
<keyword evidence="3" id="KW-0804">Transcription</keyword>
<accession>A0A562V1G2</accession>
<evidence type="ECO:0000313" key="6">
    <source>
        <dbReference type="EMBL" id="TWJ11685.1"/>
    </source>
</evidence>
<dbReference type="PRINTS" id="PR00455">
    <property type="entry name" value="HTHTETR"/>
</dbReference>
<keyword evidence="7" id="KW-1185">Reference proteome</keyword>
<dbReference type="Pfam" id="PF00440">
    <property type="entry name" value="TetR_N"/>
    <property type="match status" value="1"/>
</dbReference>
<keyword evidence="2 4" id="KW-0238">DNA-binding</keyword>
<proteinExistence type="predicted"/>
<dbReference type="OrthoDB" id="9796019at2"/>
<sequence length="193" mass="20515">MTSAARRPGDGPRKAAHIFDTTLRLLAAHGYDGLTVEGIAAASGVNKTTLYRWWDTKDALLADALDRSALFRFTPPDTGSLRGDLTALTGYVRGLLTGPDSAGAVAAAFAAAASRPGLTHLVRNLLADRLDREQSIFDRAVARGEITADLDRTAVVDMLLGAVWLRVMFRGGDTDAHFDETVVGLLVDGLPTP</sequence>
<keyword evidence="1" id="KW-0805">Transcription regulation</keyword>
<organism evidence="6 7">
    <name type="scientific">Stackebrandtia albiflava</name>
    <dbReference type="NCBI Taxonomy" id="406432"/>
    <lineage>
        <taxon>Bacteria</taxon>
        <taxon>Bacillati</taxon>
        <taxon>Actinomycetota</taxon>
        <taxon>Actinomycetes</taxon>
        <taxon>Glycomycetales</taxon>
        <taxon>Glycomycetaceae</taxon>
        <taxon>Stackebrandtia</taxon>
    </lineage>
</organism>
<dbReference type="EMBL" id="VLLL01000006">
    <property type="protein sequence ID" value="TWJ11685.1"/>
    <property type="molecule type" value="Genomic_DNA"/>
</dbReference>
<evidence type="ECO:0000256" key="3">
    <source>
        <dbReference type="ARBA" id="ARBA00023163"/>
    </source>
</evidence>
<dbReference type="InterPro" id="IPR011075">
    <property type="entry name" value="TetR_C"/>
</dbReference>
<feature type="domain" description="HTH tetR-type" evidence="5">
    <location>
        <begin position="12"/>
        <end position="72"/>
    </location>
</feature>
<evidence type="ECO:0000259" key="5">
    <source>
        <dbReference type="PROSITE" id="PS50977"/>
    </source>
</evidence>